<accession>W7ITS6</accession>
<gene>
    <name evidence="2" type="ORF">UO65_4944</name>
</gene>
<dbReference type="STRING" id="909613.UO65_4944"/>
<evidence type="ECO:0000313" key="2">
    <source>
        <dbReference type="EMBL" id="EWC59801.1"/>
    </source>
</evidence>
<feature type="transmembrane region" description="Helical" evidence="1">
    <location>
        <begin position="60"/>
        <end position="78"/>
    </location>
</feature>
<dbReference type="EMBL" id="AYXG01000185">
    <property type="protein sequence ID" value="EWC59801.1"/>
    <property type="molecule type" value="Genomic_DNA"/>
</dbReference>
<evidence type="ECO:0000256" key="1">
    <source>
        <dbReference type="SAM" id="Phobius"/>
    </source>
</evidence>
<keyword evidence="1" id="KW-0472">Membrane</keyword>
<keyword evidence="1" id="KW-0812">Transmembrane</keyword>
<comment type="caution">
    <text evidence="2">The sequence shown here is derived from an EMBL/GenBank/DDBJ whole genome shotgun (WGS) entry which is preliminary data.</text>
</comment>
<dbReference type="Proteomes" id="UP000019277">
    <property type="component" value="Unassembled WGS sequence"/>
</dbReference>
<evidence type="ECO:0000313" key="3">
    <source>
        <dbReference type="Proteomes" id="UP000019277"/>
    </source>
</evidence>
<feature type="transmembrane region" description="Helical" evidence="1">
    <location>
        <begin position="35"/>
        <end position="53"/>
    </location>
</feature>
<feature type="transmembrane region" description="Helical" evidence="1">
    <location>
        <begin position="84"/>
        <end position="104"/>
    </location>
</feature>
<proteinExistence type="predicted"/>
<dbReference type="AlphaFoldDB" id="W7ITS6"/>
<protein>
    <recommendedName>
        <fullName evidence="4">SPW repeat-containing protein</fullName>
    </recommendedName>
</protein>
<keyword evidence="3" id="KW-1185">Reference proteome</keyword>
<organism evidence="2 3">
    <name type="scientific">Actinokineospora spheciospongiae</name>
    <dbReference type="NCBI Taxonomy" id="909613"/>
    <lineage>
        <taxon>Bacteria</taxon>
        <taxon>Bacillati</taxon>
        <taxon>Actinomycetota</taxon>
        <taxon>Actinomycetes</taxon>
        <taxon>Pseudonocardiales</taxon>
        <taxon>Pseudonocardiaceae</taxon>
        <taxon>Actinokineospora</taxon>
    </lineage>
</organism>
<keyword evidence="1" id="KW-1133">Transmembrane helix</keyword>
<sequence>MDGATVVVGCWLLVFATVADYGVRRGLDAAVGDAVAGAALLALGAAGGAGWVARSTCDAGRALVGLWLLLAPLLLDFGFGTESTLATCLDVALGTIVAASGVGGRLRSW</sequence>
<name>W7ITS6_9PSEU</name>
<dbReference type="PATRIC" id="fig|909613.9.peg.4942"/>
<evidence type="ECO:0008006" key="4">
    <source>
        <dbReference type="Google" id="ProtNLM"/>
    </source>
</evidence>
<reference evidence="2 3" key="1">
    <citation type="journal article" date="2014" name="Genome Announc.">
        <title>Draft Genome Sequence of the Antitrypanosomally Active Sponge-Associated Bacterium Actinokineospora sp. Strain EG49.</title>
        <authorList>
            <person name="Harjes J."/>
            <person name="Ryu T."/>
            <person name="Abdelmohsen U.R."/>
            <person name="Moitinho-Silva L."/>
            <person name="Horn H."/>
            <person name="Ravasi T."/>
            <person name="Hentschel U."/>
        </authorList>
    </citation>
    <scope>NUCLEOTIDE SEQUENCE [LARGE SCALE GENOMIC DNA]</scope>
    <source>
        <strain evidence="2 3">EG49</strain>
    </source>
</reference>